<comment type="function">
    <text evidence="6">Removes the formyl group from the N-terminal Met of newly synthesized proteins. Requires at least a dipeptide for an efficient rate of reaction. N-terminal L-methionine is a prerequisite for activity but the enzyme has broad specificity at other positions.</text>
</comment>
<gene>
    <name evidence="6" type="primary">def</name>
    <name evidence="7" type="ORF">Q428_03090</name>
</gene>
<dbReference type="PRINTS" id="PR01576">
    <property type="entry name" value="PDEFORMYLASE"/>
</dbReference>
<evidence type="ECO:0000313" key="7">
    <source>
        <dbReference type="EMBL" id="EYE89274.1"/>
    </source>
</evidence>
<evidence type="ECO:0000256" key="1">
    <source>
        <dbReference type="ARBA" id="ARBA00010759"/>
    </source>
</evidence>
<evidence type="ECO:0000256" key="3">
    <source>
        <dbReference type="ARBA" id="ARBA00022801"/>
    </source>
</evidence>
<feature type="active site" evidence="6">
    <location>
        <position position="131"/>
    </location>
</feature>
<dbReference type="EC" id="3.5.1.88" evidence="6"/>
<sequence length="146" mass="16309">MALREIRTLGDEVLRKKSKMVDKFDDKLKMLIEDMVETMYNANGVGLAAPQIGILKRIAVVDIGEGVIKMINPEIIEYEGKNKDTEGCLSIPNTRGVVERPDRVVVKALNDNGEEFVVEGRGFLARALCHEIDHLDGILFIDKAEK</sequence>
<comment type="catalytic activity">
    <reaction evidence="6">
        <text>N-terminal N-formyl-L-methionyl-[peptide] + H2O = N-terminal L-methionyl-[peptide] + formate</text>
        <dbReference type="Rhea" id="RHEA:24420"/>
        <dbReference type="Rhea" id="RHEA-COMP:10639"/>
        <dbReference type="Rhea" id="RHEA-COMP:10640"/>
        <dbReference type="ChEBI" id="CHEBI:15377"/>
        <dbReference type="ChEBI" id="CHEBI:15740"/>
        <dbReference type="ChEBI" id="CHEBI:49298"/>
        <dbReference type="ChEBI" id="CHEBI:64731"/>
        <dbReference type="EC" id="3.5.1.88"/>
    </reaction>
</comment>
<keyword evidence="2 6" id="KW-0479">Metal-binding</keyword>
<keyword evidence="5 6" id="KW-0408">Iron</keyword>
<dbReference type="RefSeq" id="WP_035378049.1">
    <property type="nucleotide sequence ID" value="NZ_AZQP01000006.1"/>
</dbReference>
<dbReference type="InterPro" id="IPR023635">
    <property type="entry name" value="Peptide_deformylase"/>
</dbReference>
<dbReference type="InterPro" id="IPR036821">
    <property type="entry name" value="Peptide_deformylase_sf"/>
</dbReference>
<dbReference type="CDD" id="cd00487">
    <property type="entry name" value="Pep_deformylase"/>
    <property type="match status" value="1"/>
</dbReference>
<feature type="binding site" evidence="6">
    <location>
        <position position="130"/>
    </location>
    <ligand>
        <name>Fe cation</name>
        <dbReference type="ChEBI" id="CHEBI:24875"/>
    </ligand>
</feature>
<dbReference type="PANTHER" id="PTHR10458">
    <property type="entry name" value="PEPTIDE DEFORMYLASE"/>
    <property type="match status" value="1"/>
</dbReference>
<evidence type="ECO:0000313" key="8">
    <source>
        <dbReference type="Proteomes" id="UP000019681"/>
    </source>
</evidence>
<evidence type="ECO:0000256" key="4">
    <source>
        <dbReference type="ARBA" id="ARBA00022917"/>
    </source>
</evidence>
<comment type="similarity">
    <text evidence="1 6">Belongs to the polypeptide deformylase family.</text>
</comment>
<dbReference type="EMBL" id="AZQP01000006">
    <property type="protein sequence ID" value="EYE89274.1"/>
    <property type="molecule type" value="Genomic_DNA"/>
</dbReference>
<dbReference type="STRING" id="1403537.Q428_03090"/>
<dbReference type="NCBIfam" id="TIGR00079">
    <property type="entry name" value="pept_deformyl"/>
    <property type="match status" value="1"/>
</dbReference>
<comment type="cofactor">
    <cofactor evidence="6">
        <name>Fe(2+)</name>
        <dbReference type="ChEBI" id="CHEBI:29033"/>
    </cofactor>
    <text evidence="6">Binds 1 Fe(2+) ion.</text>
</comment>
<feature type="binding site" evidence="6">
    <location>
        <position position="88"/>
    </location>
    <ligand>
        <name>Fe cation</name>
        <dbReference type="ChEBI" id="CHEBI:24875"/>
    </ligand>
</feature>
<name>A0A017RXY8_9CLOT</name>
<keyword evidence="3 6" id="KW-0378">Hydrolase</keyword>
<dbReference type="GO" id="GO:0006412">
    <property type="term" value="P:translation"/>
    <property type="evidence" value="ECO:0007669"/>
    <property type="project" value="UniProtKB-UniRule"/>
</dbReference>
<dbReference type="FunFam" id="3.90.45.10:FF:000005">
    <property type="entry name" value="Peptide deformylase"/>
    <property type="match status" value="1"/>
</dbReference>
<keyword evidence="8" id="KW-1185">Reference proteome</keyword>
<dbReference type="Gene3D" id="3.90.45.10">
    <property type="entry name" value="Peptide deformylase"/>
    <property type="match status" value="1"/>
</dbReference>
<dbReference type="HAMAP" id="MF_00163">
    <property type="entry name" value="Pep_deformylase"/>
    <property type="match status" value="1"/>
</dbReference>
<dbReference type="GO" id="GO:0046872">
    <property type="term" value="F:metal ion binding"/>
    <property type="evidence" value="ECO:0007669"/>
    <property type="project" value="UniProtKB-KW"/>
</dbReference>
<keyword evidence="4 6" id="KW-0648">Protein biosynthesis</keyword>
<accession>A0A017RXY8</accession>
<dbReference type="GO" id="GO:0042586">
    <property type="term" value="F:peptide deformylase activity"/>
    <property type="evidence" value="ECO:0007669"/>
    <property type="project" value="UniProtKB-UniRule"/>
</dbReference>
<dbReference type="Pfam" id="PF01327">
    <property type="entry name" value="Pep_deformylase"/>
    <property type="match status" value="1"/>
</dbReference>
<evidence type="ECO:0000256" key="6">
    <source>
        <dbReference type="HAMAP-Rule" id="MF_00163"/>
    </source>
</evidence>
<dbReference type="PIRSF" id="PIRSF004749">
    <property type="entry name" value="Pep_def"/>
    <property type="match status" value="1"/>
</dbReference>
<comment type="caution">
    <text evidence="7">The sequence shown here is derived from an EMBL/GenBank/DDBJ whole genome shotgun (WGS) entry which is preliminary data.</text>
</comment>
<dbReference type="OrthoDB" id="9784988at2"/>
<protein>
    <recommendedName>
        <fullName evidence="6">Peptide deformylase</fullName>
        <shortName evidence="6">PDF</shortName>
        <ecNumber evidence="6">3.5.1.88</ecNumber>
    </recommendedName>
    <alternativeName>
        <fullName evidence="6">Polypeptide deformylase</fullName>
    </alternativeName>
</protein>
<reference evidence="7 8" key="1">
    <citation type="journal article" date="2014" name="Genome Announc.">
        <title>Draft Genome Sequence of Fervidicella metallireducens Strain AeBT, an Iron-Reducing Thermoanaerobe from the Great Artesian Basin.</title>
        <authorList>
            <person name="Patel B.K."/>
        </authorList>
    </citation>
    <scope>NUCLEOTIDE SEQUENCE [LARGE SCALE GENOMIC DNA]</scope>
    <source>
        <strain evidence="7 8">AeB</strain>
    </source>
</reference>
<evidence type="ECO:0000256" key="5">
    <source>
        <dbReference type="ARBA" id="ARBA00023004"/>
    </source>
</evidence>
<dbReference type="Proteomes" id="UP000019681">
    <property type="component" value="Unassembled WGS sequence"/>
</dbReference>
<organism evidence="7 8">
    <name type="scientific">Fervidicella metallireducens AeB</name>
    <dbReference type="NCBI Taxonomy" id="1403537"/>
    <lineage>
        <taxon>Bacteria</taxon>
        <taxon>Bacillati</taxon>
        <taxon>Bacillota</taxon>
        <taxon>Clostridia</taxon>
        <taxon>Eubacteriales</taxon>
        <taxon>Clostridiaceae</taxon>
        <taxon>Fervidicella</taxon>
    </lineage>
</organism>
<evidence type="ECO:0000256" key="2">
    <source>
        <dbReference type="ARBA" id="ARBA00022723"/>
    </source>
</evidence>
<dbReference type="SUPFAM" id="SSF56420">
    <property type="entry name" value="Peptide deformylase"/>
    <property type="match status" value="1"/>
</dbReference>
<feature type="binding site" evidence="6">
    <location>
        <position position="134"/>
    </location>
    <ligand>
        <name>Fe cation</name>
        <dbReference type="ChEBI" id="CHEBI:24875"/>
    </ligand>
</feature>
<dbReference type="NCBIfam" id="NF001159">
    <property type="entry name" value="PRK00150.1-3"/>
    <property type="match status" value="1"/>
</dbReference>
<dbReference type="PANTHER" id="PTHR10458:SF22">
    <property type="entry name" value="PEPTIDE DEFORMYLASE"/>
    <property type="match status" value="1"/>
</dbReference>
<proteinExistence type="inferred from homology"/>
<dbReference type="AlphaFoldDB" id="A0A017RXY8"/>